<dbReference type="Proteomes" id="UP000887159">
    <property type="component" value="Unassembled WGS sequence"/>
</dbReference>
<reference evidence="1" key="1">
    <citation type="submission" date="2020-08" db="EMBL/GenBank/DDBJ databases">
        <title>Multicomponent nature underlies the extraordinary mechanical properties of spider dragline silk.</title>
        <authorList>
            <person name="Kono N."/>
            <person name="Nakamura H."/>
            <person name="Mori M."/>
            <person name="Yoshida Y."/>
            <person name="Ohtoshi R."/>
            <person name="Malay A.D."/>
            <person name="Moran D.A.P."/>
            <person name="Tomita M."/>
            <person name="Numata K."/>
            <person name="Arakawa K."/>
        </authorList>
    </citation>
    <scope>NUCLEOTIDE SEQUENCE</scope>
</reference>
<evidence type="ECO:0000313" key="1">
    <source>
        <dbReference type="EMBL" id="GFX89380.1"/>
    </source>
</evidence>
<keyword evidence="2" id="KW-1185">Reference proteome</keyword>
<name>A0A8X6R8C1_TRICX</name>
<sequence length="98" mass="10924">MQAGYVNSPFSHGYFPHEITRRTEIRLKRLPDTTTASSFVVGCSTVTVRPYAVESREDAMLVTEQITPAAPDIAPTSVWIFILPQTNPLPDSMSTIWL</sequence>
<comment type="caution">
    <text evidence="1">The sequence shown here is derived from an EMBL/GenBank/DDBJ whole genome shotgun (WGS) entry which is preliminary data.</text>
</comment>
<gene>
    <name evidence="1" type="ORF">TNCV_2202221</name>
</gene>
<dbReference type="EMBL" id="BMAU01021070">
    <property type="protein sequence ID" value="GFX89380.1"/>
    <property type="molecule type" value="Genomic_DNA"/>
</dbReference>
<organism evidence="1 2">
    <name type="scientific">Trichonephila clavipes</name>
    <name type="common">Golden silk orbweaver</name>
    <name type="synonym">Nephila clavipes</name>
    <dbReference type="NCBI Taxonomy" id="2585209"/>
    <lineage>
        <taxon>Eukaryota</taxon>
        <taxon>Metazoa</taxon>
        <taxon>Ecdysozoa</taxon>
        <taxon>Arthropoda</taxon>
        <taxon>Chelicerata</taxon>
        <taxon>Arachnida</taxon>
        <taxon>Araneae</taxon>
        <taxon>Araneomorphae</taxon>
        <taxon>Entelegynae</taxon>
        <taxon>Araneoidea</taxon>
        <taxon>Nephilidae</taxon>
        <taxon>Trichonephila</taxon>
    </lineage>
</organism>
<proteinExistence type="predicted"/>
<accession>A0A8X6R8C1</accession>
<dbReference type="AlphaFoldDB" id="A0A8X6R8C1"/>
<evidence type="ECO:0000313" key="2">
    <source>
        <dbReference type="Proteomes" id="UP000887159"/>
    </source>
</evidence>
<protein>
    <submittedName>
        <fullName evidence="1">Uncharacterized protein</fullName>
    </submittedName>
</protein>